<name>A0ACB0LUX6_TRIPR</name>
<keyword evidence="2" id="KW-1185">Reference proteome</keyword>
<sequence>MALCVIYDASQPCNSNWGKIWSIRICIECSPSHDIAIWGDIFTISSVMASKESHPCKSENFEKAKWNIPLDTKILLDLCMDEIRKCGKPGTGFKHKKWEEIREEFNKRANRKYNQKQLRNRMDTLRTDWTTWKQLIGKETGLGWNHATGNIDADPSWWEAKIRENVKYAKFRYQGLEFRDEMEFIFGEAVATSQYQWTPALGVPSESNINNTTTNVPHEIIESDDSGYNDEDLTLMENTQFKKKRKIVSNMGEKAAKGRAKVGTASTMRKTFERLVEAAEDHNDVEKAGIAATSHVHGQYSIPDCVKLLKKAKDEGFLNSQQFSYALEMLKDEQNRVLLISLKESKDDLVEWILYKYAEKKSSNN</sequence>
<protein>
    <submittedName>
        <fullName evidence="1">Uncharacterized protein</fullName>
    </submittedName>
</protein>
<reference evidence="1" key="1">
    <citation type="submission" date="2023-10" db="EMBL/GenBank/DDBJ databases">
        <authorList>
            <person name="Rodriguez Cubillos JULIANA M."/>
            <person name="De Vega J."/>
        </authorList>
    </citation>
    <scope>NUCLEOTIDE SEQUENCE</scope>
</reference>
<gene>
    <name evidence="1" type="ORF">MILVUS5_LOCUS35902</name>
</gene>
<accession>A0ACB0LUX6</accession>
<evidence type="ECO:0000313" key="2">
    <source>
        <dbReference type="Proteomes" id="UP001177021"/>
    </source>
</evidence>
<organism evidence="1 2">
    <name type="scientific">Trifolium pratense</name>
    <name type="common">Red clover</name>
    <dbReference type="NCBI Taxonomy" id="57577"/>
    <lineage>
        <taxon>Eukaryota</taxon>
        <taxon>Viridiplantae</taxon>
        <taxon>Streptophyta</taxon>
        <taxon>Embryophyta</taxon>
        <taxon>Tracheophyta</taxon>
        <taxon>Spermatophyta</taxon>
        <taxon>Magnoliopsida</taxon>
        <taxon>eudicotyledons</taxon>
        <taxon>Gunneridae</taxon>
        <taxon>Pentapetalae</taxon>
        <taxon>rosids</taxon>
        <taxon>fabids</taxon>
        <taxon>Fabales</taxon>
        <taxon>Fabaceae</taxon>
        <taxon>Papilionoideae</taxon>
        <taxon>50 kb inversion clade</taxon>
        <taxon>NPAAA clade</taxon>
        <taxon>Hologalegina</taxon>
        <taxon>IRL clade</taxon>
        <taxon>Trifolieae</taxon>
        <taxon>Trifolium</taxon>
    </lineage>
</organism>
<comment type="caution">
    <text evidence="1">The sequence shown here is derived from an EMBL/GenBank/DDBJ whole genome shotgun (WGS) entry which is preliminary data.</text>
</comment>
<dbReference type="Proteomes" id="UP001177021">
    <property type="component" value="Unassembled WGS sequence"/>
</dbReference>
<dbReference type="EMBL" id="CASHSV030000615">
    <property type="protein sequence ID" value="CAJ2672237.1"/>
    <property type="molecule type" value="Genomic_DNA"/>
</dbReference>
<proteinExistence type="predicted"/>
<evidence type="ECO:0000313" key="1">
    <source>
        <dbReference type="EMBL" id="CAJ2672237.1"/>
    </source>
</evidence>